<dbReference type="AlphaFoldDB" id="A0A511W7M6"/>
<evidence type="ECO:0000313" key="2">
    <source>
        <dbReference type="EMBL" id="GEN45392.1"/>
    </source>
</evidence>
<name>A0A511W7M6_9BACI</name>
<keyword evidence="1" id="KW-0812">Transmembrane</keyword>
<keyword evidence="3" id="KW-1185">Reference proteome</keyword>
<organism evidence="2 3">
    <name type="scientific">Alkalibacillus haloalkaliphilus</name>
    <dbReference type="NCBI Taxonomy" id="94136"/>
    <lineage>
        <taxon>Bacteria</taxon>
        <taxon>Bacillati</taxon>
        <taxon>Bacillota</taxon>
        <taxon>Bacilli</taxon>
        <taxon>Bacillales</taxon>
        <taxon>Bacillaceae</taxon>
        <taxon>Alkalibacillus</taxon>
    </lineage>
</organism>
<feature type="transmembrane region" description="Helical" evidence="1">
    <location>
        <begin position="66"/>
        <end position="86"/>
    </location>
</feature>
<reference evidence="2 3" key="1">
    <citation type="submission" date="2019-07" db="EMBL/GenBank/DDBJ databases">
        <title>Whole genome shotgun sequence of Alkalibacillus haloalkaliphilus NBRC 103110.</title>
        <authorList>
            <person name="Hosoyama A."/>
            <person name="Uohara A."/>
            <person name="Ohji S."/>
            <person name="Ichikawa N."/>
        </authorList>
    </citation>
    <scope>NUCLEOTIDE SEQUENCE [LARGE SCALE GENOMIC DNA]</scope>
    <source>
        <strain evidence="2 3">NBRC 103110</strain>
    </source>
</reference>
<dbReference type="EMBL" id="BJYA01000004">
    <property type="protein sequence ID" value="GEN45392.1"/>
    <property type="molecule type" value="Genomic_DNA"/>
</dbReference>
<evidence type="ECO:0000256" key="1">
    <source>
        <dbReference type="SAM" id="Phobius"/>
    </source>
</evidence>
<proteinExistence type="predicted"/>
<dbReference type="RefSeq" id="WP_146815278.1">
    <property type="nucleotide sequence ID" value="NZ_BJYA01000004.1"/>
</dbReference>
<gene>
    <name evidence="2" type="ORF">AHA02nite_11680</name>
</gene>
<feature type="transmembrane region" description="Helical" evidence="1">
    <location>
        <begin position="40"/>
        <end position="60"/>
    </location>
</feature>
<protein>
    <submittedName>
        <fullName evidence="2">Uncharacterized protein</fullName>
    </submittedName>
</protein>
<feature type="transmembrane region" description="Helical" evidence="1">
    <location>
        <begin position="6"/>
        <end position="24"/>
    </location>
</feature>
<keyword evidence="1" id="KW-1133">Transmembrane helix</keyword>
<sequence length="89" mass="9790">MLLIYILIGGVILLGLVGFLNFGYSDYEYIGTEGEKPQKVVGILLIPLILITLISVDILWPNQSHLQLASVLFLFGGNSLFGSYFAKNI</sequence>
<dbReference type="Proteomes" id="UP000321440">
    <property type="component" value="Unassembled WGS sequence"/>
</dbReference>
<keyword evidence="1" id="KW-0472">Membrane</keyword>
<evidence type="ECO:0000313" key="3">
    <source>
        <dbReference type="Proteomes" id="UP000321440"/>
    </source>
</evidence>
<comment type="caution">
    <text evidence="2">The sequence shown here is derived from an EMBL/GenBank/DDBJ whole genome shotgun (WGS) entry which is preliminary data.</text>
</comment>
<accession>A0A511W7M6</accession>